<dbReference type="KEGG" id="dmm:dnm_078670"/>
<gene>
    <name evidence="1" type="ORF">dnm_078670</name>
</gene>
<evidence type="ECO:0000313" key="2">
    <source>
        <dbReference type="Proteomes" id="UP000663722"/>
    </source>
</evidence>
<dbReference type="AlphaFoldDB" id="A0A975BUC7"/>
<keyword evidence="2" id="KW-1185">Reference proteome</keyword>
<evidence type="ECO:0000313" key="1">
    <source>
        <dbReference type="EMBL" id="QTA91793.1"/>
    </source>
</evidence>
<reference evidence="1" key="1">
    <citation type="journal article" date="2021" name="Microb. Physiol.">
        <title>Proteogenomic Insights into the Physiology of Marine, Sulfate-Reducing, Filamentous Desulfonema limicola and Desulfonema magnum.</title>
        <authorList>
            <person name="Schnaars V."/>
            <person name="Wohlbrand L."/>
            <person name="Scheve S."/>
            <person name="Hinrichs C."/>
            <person name="Reinhardt R."/>
            <person name="Rabus R."/>
        </authorList>
    </citation>
    <scope>NUCLEOTIDE SEQUENCE</scope>
    <source>
        <strain evidence="1">4be13</strain>
    </source>
</reference>
<dbReference type="EMBL" id="CP061800">
    <property type="protein sequence ID" value="QTA91793.1"/>
    <property type="molecule type" value="Genomic_DNA"/>
</dbReference>
<dbReference type="RefSeq" id="WP_207679419.1">
    <property type="nucleotide sequence ID" value="NZ_CP061800.1"/>
</dbReference>
<sequence>MYAVEFRTKVTDGIIQIPEKYRKKIKNNVRVILLAEDSADTTSDIIEDILESPLKLPDFRSFKREEIYDRG</sequence>
<protein>
    <submittedName>
        <fullName evidence="1">Uncharacterized protein</fullName>
    </submittedName>
</protein>
<organism evidence="1 2">
    <name type="scientific">Desulfonema magnum</name>
    <dbReference type="NCBI Taxonomy" id="45655"/>
    <lineage>
        <taxon>Bacteria</taxon>
        <taxon>Pseudomonadati</taxon>
        <taxon>Thermodesulfobacteriota</taxon>
        <taxon>Desulfobacteria</taxon>
        <taxon>Desulfobacterales</taxon>
        <taxon>Desulfococcaceae</taxon>
        <taxon>Desulfonema</taxon>
    </lineage>
</organism>
<dbReference type="Proteomes" id="UP000663722">
    <property type="component" value="Chromosome"/>
</dbReference>
<proteinExistence type="predicted"/>
<name>A0A975BUC7_9BACT</name>
<accession>A0A975BUC7</accession>